<dbReference type="InterPro" id="IPR023365">
    <property type="entry name" value="Sortase_dom-sf"/>
</dbReference>
<gene>
    <name evidence="3" type="ORF">HMPREF9943_01058</name>
</gene>
<dbReference type="STRING" id="999415.HMPREF9943_01058"/>
<dbReference type="eggNOG" id="COG4509">
    <property type="taxonomic scope" value="Bacteria"/>
</dbReference>
<evidence type="ECO:0000256" key="2">
    <source>
        <dbReference type="SAM" id="Phobius"/>
    </source>
</evidence>
<dbReference type="OrthoDB" id="9806013at2"/>
<feature type="transmembrane region" description="Helical" evidence="2">
    <location>
        <begin position="14"/>
        <end position="35"/>
    </location>
</feature>
<dbReference type="RefSeq" id="WP_004802823.1">
    <property type="nucleotide sequence ID" value="NZ_KB446648.1"/>
</dbReference>
<name>M2PLU2_9FIRM</name>
<keyword evidence="2" id="KW-0472">Membrane</keyword>
<feature type="active site" description="Acyl-thioester intermediate" evidence="1">
    <location>
        <position position="224"/>
    </location>
</feature>
<organism evidence="3 4">
    <name type="scientific">Eggerthia catenaformis OT 569 = DSM 20559</name>
    <dbReference type="NCBI Taxonomy" id="999415"/>
    <lineage>
        <taxon>Bacteria</taxon>
        <taxon>Bacillati</taxon>
        <taxon>Bacillota</taxon>
        <taxon>Erysipelotrichia</taxon>
        <taxon>Erysipelotrichales</taxon>
        <taxon>Coprobacillaceae</taxon>
        <taxon>Eggerthia</taxon>
    </lineage>
</organism>
<feature type="active site" description="Proton donor/acceptor" evidence="1">
    <location>
        <position position="132"/>
    </location>
</feature>
<comment type="caution">
    <text evidence="3">The sequence shown here is derived from an EMBL/GenBank/DDBJ whole genome shotgun (WGS) entry which is preliminary data.</text>
</comment>
<dbReference type="CDD" id="cd05826">
    <property type="entry name" value="Sortase_B"/>
    <property type="match status" value="1"/>
</dbReference>
<evidence type="ECO:0000256" key="1">
    <source>
        <dbReference type="PIRSR" id="PIRSR605754-1"/>
    </source>
</evidence>
<accession>M2PLU2</accession>
<evidence type="ECO:0000313" key="3">
    <source>
        <dbReference type="EMBL" id="EMD16504.1"/>
    </source>
</evidence>
<dbReference type="Proteomes" id="UP000011758">
    <property type="component" value="Unassembled WGS sequence"/>
</dbReference>
<protein>
    <submittedName>
        <fullName evidence="3">SrtB family sortase</fullName>
    </submittedName>
</protein>
<proteinExistence type="predicted"/>
<keyword evidence="4" id="KW-1185">Reference proteome</keyword>
<keyword evidence="2" id="KW-1133">Transmembrane helix</keyword>
<keyword evidence="2" id="KW-0812">Transmembrane</keyword>
<dbReference type="AlphaFoldDB" id="M2PLU2"/>
<dbReference type="GO" id="GO:0016787">
    <property type="term" value="F:hydrolase activity"/>
    <property type="evidence" value="ECO:0007669"/>
    <property type="project" value="UniProtKB-KW"/>
</dbReference>
<reference evidence="3 4" key="1">
    <citation type="submission" date="2013-02" db="EMBL/GenBank/DDBJ databases">
        <title>The Genome Sequence of Lactobacillus catenaformis F0143.</title>
        <authorList>
            <consortium name="The Broad Institute Genome Sequencing Platform"/>
            <person name="Earl A."/>
            <person name="Ward D."/>
            <person name="Feldgarden M."/>
            <person name="Gevers D."/>
            <person name="Izard J."/>
            <person name="Blanton J.M."/>
            <person name="Mathney J."/>
            <person name="Dewhirst F.E."/>
            <person name="Young S.K."/>
            <person name="Zeng Q."/>
            <person name="Gargeya S."/>
            <person name="Fitzgerald M."/>
            <person name="Haas B."/>
            <person name="Abouelleil A."/>
            <person name="Alvarado L."/>
            <person name="Arachchi H.M."/>
            <person name="Berlin A."/>
            <person name="Chapman S.B."/>
            <person name="Gearin G."/>
            <person name="Goldberg J."/>
            <person name="Griggs A."/>
            <person name="Gujja S."/>
            <person name="Hansen M."/>
            <person name="Heiman D."/>
            <person name="Howarth C."/>
            <person name="Larimer J."/>
            <person name="Lui A."/>
            <person name="MacDonald P.J.P."/>
            <person name="McCowen C."/>
            <person name="Montmayeur A."/>
            <person name="Murphy C."/>
            <person name="Neiman D."/>
            <person name="Pearson M."/>
            <person name="Priest M."/>
            <person name="Roberts A."/>
            <person name="Saif S."/>
            <person name="Shea T."/>
            <person name="Sisk P."/>
            <person name="Stolte C."/>
            <person name="Sykes S."/>
            <person name="Wortman J."/>
            <person name="Nusbaum C."/>
            <person name="Birren B."/>
        </authorList>
    </citation>
    <scope>NUCLEOTIDE SEQUENCE [LARGE SCALE GENOMIC DNA]</scope>
    <source>
        <strain evidence="3 4">OT 569</strain>
    </source>
</reference>
<sequence>MDSIAKWARRGDAFIRHISLLLALCMLLYGTYSLYDNYSINKSAFASERLLQYKPTDDHKETLEGLININSDVIAWLTVDKTHIDYPIVKCKNNLEYINKNVYGNFQLSGAIFLNSLNKPDFSDPYNVVFGHHMENGAMFGDITEFTDKSYFNSHKTGTLFLKNKTKYNIQFFACIQCDAANVLIYNTTKGSINQRLNYIKKHSIQYQNININNNDKVIALSTCQDAVTNGRILLFGKMIR</sequence>
<dbReference type="EMBL" id="AGEJ01000018">
    <property type="protein sequence ID" value="EMD16504.1"/>
    <property type="molecule type" value="Genomic_DNA"/>
</dbReference>
<evidence type="ECO:0000313" key="4">
    <source>
        <dbReference type="Proteomes" id="UP000011758"/>
    </source>
</evidence>
<dbReference type="Gene3D" id="2.40.260.10">
    <property type="entry name" value="Sortase"/>
    <property type="match status" value="1"/>
</dbReference>
<dbReference type="BioCyc" id="ECAT999415-HMP:GTTI-1084-MONOMER"/>
<dbReference type="NCBIfam" id="TIGR03064">
    <property type="entry name" value="sortase_srtB"/>
    <property type="match status" value="1"/>
</dbReference>
<dbReference type="SUPFAM" id="SSF63817">
    <property type="entry name" value="Sortase"/>
    <property type="match status" value="1"/>
</dbReference>
<dbReference type="InterPro" id="IPR009835">
    <property type="entry name" value="SrtB"/>
</dbReference>